<sequence>MDLDDASGHRARFSNRIHRDYPQLRRFFSSDLQDKVASEYDFRFRRLVPWNKLYYRLFTFRHANYLVLKANTNYGRGPPHEYPMNQFLKDLRYNIWSPRYGERYIYINIISAYTDDVRSGRRSGRTSTATGDSLSMDARWTAVA</sequence>
<evidence type="ECO:0000313" key="1">
    <source>
        <dbReference type="EnsemblPlants" id="EMT15925"/>
    </source>
</evidence>
<dbReference type="EnsemblPlants" id="EMT15925">
    <property type="protein sequence ID" value="EMT15925"/>
    <property type="gene ID" value="F775_25083"/>
</dbReference>
<organism evidence="1">
    <name type="scientific">Aegilops tauschii</name>
    <name type="common">Tausch's goatgrass</name>
    <name type="synonym">Aegilops squarrosa</name>
    <dbReference type="NCBI Taxonomy" id="37682"/>
    <lineage>
        <taxon>Eukaryota</taxon>
        <taxon>Viridiplantae</taxon>
        <taxon>Streptophyta</taxon>
        <taxon>Embryophyta</taxon>
        <taxon>Tracheophyta</taxon>
        <taxon>Spermatophyta</taxon>
        <taxon>Magnoliopsida</taxon>
        <taxon>Liliopsida</taxon>
        <taxon>Poales</taxon>
        <taxon>Poaceae</taxon>
        <taxon>BOP clade</taxon>
        <taxon>Pooideae</taxon>
        <taxon>Triticodae</taxon>
        <taxon>Triticeae</taxon>
        <taxon>Triticinae</taxon>
        <taxon>Aegilops</taxon>
    </lineage>
</organism>
<name>N1QYA8_AEGTA</name>
<protein>
    <submittedName>
        <fullName evidence="1">Uncharacterized protein</fullName>
    </submittedName>
</protein>
<accession>N1QYA8</accession>
<dbReference type="ExpressionAtlas" id="N1QYA8">
    <property type="expression patterns" value="baseline"/>
</dbReference>
<dbReference type="AlphaFoldDB" id="N1QYA8"/>
<reference evidence="1" key="1">
    <citation type="submission" date="2015-06" db="UniProtKB">
        <authorList>
            <consortium name="EnsemblPlants"/>
        </authorList>
    </citation>
    <scope>IDENTIFICATION</scope>
</reference>
<proteinExistence type="predicted"/>